<evidence type="ECO:0000256" key="1">
    <source>
        <dbReference type="ARBA" id="ARBA00001946"/>
    </source>
</evidence>
<comment type="cofactor">
    <cofactor evidence="1">
        <name>Mg(2+)</name>
        <dbReference type="ChEBI" id="CHEBI:18420"/>
    </cofactor>
</comment>
<evidence type="ECO:0000256" key="3">
    <source>
        <dbReference type="ARBA" id="ARBA00022723"/>
    </source>
</evidence>
<dbReference type="InterPro" id="IPR036412">
    <property type="entry name" value="HAD-like_sf"/>
</dbReference>
<keyword evidence="3" id="KW-0479">Metal-binding</keyword>
<sequence>MTASTPRFAAVLFDCDGVLVDSEPITNGVLRTMLIELGWDISERTCVELFVGRALRDEWAVILENTGFRIDDAWLAAFRDRRDAALRAQLVPIVGAQEAVRFVAALLGDRFACVSGADRGKIEMQLKIAGLDRYFGNRVFSGMEVPRSKPAPDVYLAAARALRADPAAAVVIEDSVAGVTAGVAAGATVLGFAPPGPAHATPEVLRAAGASVIFTRMSELPGLIAHPA</sequence>
<dbReference type="Proteomes" id="UP001596548">
    <property type="component" value="Unassembled WGS sequence"/>
</dbReference>
<gene>
    <name evidence="5" type="ORF">ACFQS1_03665</name>
</gene>
<keyword evidence="5" id="KW-0378">Hydrolase</keyword>
<dbReference type="Gene3D" id="3.40.50.1000">
    <property type="entry name" value="HAD superfamily/HAD-like"/>
    <property type="match status" value="1"/>
</dbReference>
<dbReference type="SFLD" id="SFLDG01129">
    <property type="entry name" value="C1.5:_HAD__Beta-PGM__Phosphata"/>
    <property type="match status" value="1"/>
</dbReference>
<name>A0ABW2HMW3_9ACTN</name>
<comment type="caution">
    <text evidence="5">The sequence shown here is derived from an EMBL/GenBank/DDBJ whole genome shotgun (WGS) entry which is preliminary data.</text>
</comment>
<evidence type="ECO:0000256" key="2">
    <source>
        <dbReference type="ARBA" id="ARBA00006171"/>
    </source>
</evidence>
<dbReference type="GO" id="GO:0016787">
    <property type="term" value="F:hydrolase activity"/>
    <property type="evidence" value="ECO:0007669"/>
    <property type="project" value="UniProtKB-KW"/>
</dbReference>
<dbReference type="Pfam" id="PF00702">
    <property type="entry name" value="Hydrolase"/>
    <property type="match status" value="1"/>
</dbReference>
<keyword evidence="4" id="KW-0460">Magnesium</keyword>
<dbReference type="Gene3D" id="1.10.150.240">
    <property type="entry name" value="Putative phosphatase, domain 2"/>
    <property type="match status" value="1"/>
</dbReference>
<comment type="similarity">
    <text evidence="2">Belongs to the HAD-like hydrolase superfamily. CbbY/CbbZ/Gph/YieH family.</text>
</comment>
<reference evidence="6" key="1">
    <citation type="journal article" date="2019" name="Int. J. Syst. Evol. Microbiol.">
        <title>The Global Catalogue of Microorganisms (GCM) 10K type strain sequencing project: providing services to taxonomists for standard genome sequencing and annotation.</title>
        <authorList>
            <consortium name="The Broad Institute Genomics Platform"/>
            <consortium name="The Broad Institute Genome Sequencing Center for Infectious Disease"/>
            <person name="Wu L."/>
            <person name="Ma J."/>
        </authorList>
    </citation>
    <scope>NUCLEOTIDE SEQUENCE [LARGE SCALE GENOMIC DNA]</scope>
    <source>
        <strain evidence="6">XZYJT-10</strain>
    </source>
</reference>
<dbReference type="InterPro" id="IPR023198">
    <property type="entry name" value="PGP-like_dom2"/>
</dbReference>
<accession>A0ABW2HMW3</accession>
<evidence type="ECO:0000313" key="5">
    <source>
        <dbReference type="EMBL" id="MFC7273071.1"/>
    </source>
</evidence>
<evidence type="ECO:0000313" key="6">
    <source>
        <dbReference type="Proteomes" id="UP001596548"/>
    </source>
</evidence>
<dbReference type="PANTHER" id="PTHR46193:SF10">
    <property type="entry name" value="6-PHOSPHOGLUCONATE PHOSPHATASE"/>
    <property type="match status" value="1"/>
</dbReference>
<dbReference type="RefSeq" id="WP_378964549.1">
    <property type="nucleotide sequence ID" value="NZ_JBHTBJ010000001.1"/>
</dbReference>
<evidence type="ECO:0000256" key="4">
    <source>
        <dbReference type="ARBA" id="ARBA00022842"/>
    </source>
</evidence>
<dbReference type="InterPro" id="IPR051600">
    <property type="entry name" value="Beta-PGM-like"/>
</dbReference>
<protein>
    <submittedName>
        <fullName evidence="5">HAD family hydrolase</fullName>
    </submittedName>
</protein>
<dbReference type="PANTHER" id="PTHR46193">
    <property type="entry name" value="6-PHOSPHOGLUCONATE PHOSPHATASE"/>
    <property type="match status" value="1"/>
</dbReference>
<dbReference type="NCBIfam" id="TIGR01509">
    <property type="entry name" value="HAD-SF-IA-v3"/>
    <property type="match status" value="1"/>
</dbReference>
<dbReference type="InterPro" id="IPR023214">
    <property type="entry name" value="HAD_sf"/>
</dbReference>
<proteinExistence type="inferred from homology"/>
<dbReference type="SFLD" id="SFLDS00003">
    <property type="entry name" value="Haloacid_Dehalogenase"/>
    <property type="match status" value="1"/>
</dbReference>
<keyword evidence="6" id="KW-1185">Reference proteome</keyword>
<dbReference type="EMBL" id="JBHTBJ010000001">
    <property type="protein sequence ID" value="MFC7273071.1"/>
    <property type="molecule type" value="Genomic_DNA"/>
</dbReference>
<dbReference type="SUPFAM" id="SSF56784">
    <property type="entry name" value="HAD-like"/>
    <property type="match status" value="1"/>
</dbReference>
<dbReference type="InterPro" id="IPR006439">
    <property type="entry name" value="HAD-SF_hydro_IA"/>
</dbReference>
<organism evidence="5 6">
    <name type="scientific">Paractinoplanes rhizophilus</name>
    <dbReference type="NCBI Taxonomy" id="1416877"/>
    <lineage>
        <taxon>Bacteria</taxon>
        <taxon>Bacillati</taxon>
        <taxon>Actinomycetota</taxon>
        <taxon>Actinomycetes</taxon>
        <taxon>Micromonosporales</taxon>
        <taxon>Micromonosporaceae</taxon>
        <taxon>Paractinoplanes</taxon>
    </lineage>
</organism>